<dbReference type="EMBL" id="MU006235">
    <property type="protein sequence ID" value="KAF2822306.1"/>
    <property type="molecule type" value="Genomic_DNA"/>
</dbReference>
<dbReference type="AlphaFoldDB" id="A0A6A6ZN48"/>
<dbReference type="Pfam" id="PF00931">
    <property type="entry name" value="NB-ARC"/>
    <property type="match status" value="1"/>
</dbReference>
<evidence type="ECO:0000313" key="2">
    <source>
        <dbReference type="EMBL" id="KAF2822306.1"/>
    </source>
</evidence>
<evidence type="ECO:0000313" key="3">
    <source>
        <dbReference type="Proteomes" id="UP000799424"/>
    </source>
</evidence>
<dbReference type="InterPro" id="IPR011990">
    <property type="entry name" value="TPR-like_helical_dom_sf"/>
</dbReference>
<dbReference type="GO" id="GO:0043531">
    <property type="term" value="F:ADP binding"/>
    <property type="evidence" value="ECO:0007669"/>
    <property type="project" value="InterPro"/>
</dbReference>
<keyword evidence="3" id="KW-1185">Reference proteome</keyword>
<dbReference type="SUPFAM" id="SSF52540">
    <property type="entry name" value="P-loop containing nucleoside triphosphate hydrolases"/>
    <property type="match status" value="1"/>
</dbReference>
<feature type="domain" description="NB-ARC" evidence="1">
    <location>
        <begin position="94"/>
        <end position="238"/>
    </location>
</feature>
<dbReference type="Pfam" id="PF13374">
    <property type="entry name" value="TPR_10"/>
    <property type="match status" value="1"/>
</dbReference>
<dbReference type="Proteomes" id="UP000799424">
    <property type="component" value="Unassembled WGS sequence"/>
</dbReference>
<dbReference type="Gene3D" id="1.25.40.10">
    <property type="entry name" value="Tetratricopeptide repeat domain"/>
    <property type="match status" value="1"/>
</dbReference>
<dbReference type="Pfam" id="PF13424">
    <property type="entry name" value="TPR_12"/>
    <property type="match status" value="1"/>
</dbReference>
<proteinExistence type="predicted"/>
<gene>
    <name evidence="2" type="ORF">CC86DRAFT_410676</name>
</gene>
<organism evidence="2 3">
    <name type="scientific">Ophiobolus disseminans</name>
    <dbReference type="NCBI Taxonomy" id="1469910"/>
    <lineage>
        <taxon>Eukaryota</taxon>
        <taxon>Fungi</taxon>
        <taxon>Dikarya</taxon>
        <taxon>Ascomycota</taxon>
        <taxon>Pezizomycotina</taxon>
        <taxon>Dothideomycetes</taxon>
        <taxon>Pleosporomycetidae</taxon>
        <taxon>Pleosporales</taxon>
        <taxon>Pleosporineae</taxon>
        <taxon>Phaeosphaeriaceae</taxon>
        <taxon>Ophiobolus</taxon>
    </lineage>
</organism>
<dbReference type="InterPro" id="IPR053137">
    <property type="entry name" value="NLR-like"/>
</dbReference>
<dbReference type="InterPro" id="IPR002182">
    <property type="entry name" value="NB-ARC"/>
</dbReference>
<dbReference type="InterPro" id="IPR027417">
    <property type="entry name" value="P-loop_NTPase"/>
</dbReference>
<sequence length="786" mass="89449">MEPLSIVGAAAFAASVVAYLRPLRLRSENTPSTLFGLQSLDDEPENPVADICFVHGLNKDPEGTWLSTDLGGKRKFWWPEDLQKQTNARILLYKYMALYGQGGIGKTQIALEFAYRFNERFSSMLWIPCGTRTSIEREFVEIAHTLKLLNHETEGGDSATEIALSVLEWLKGSRNTDWLLVFDDICRSTEEVVEKLIPSTTCVHGHVLITSREPLRYSFAKTYEVDTLKVEESRALLRTYLDATHANDSELDMLSEAFERHPLALGLGAEFMQQTQVSPRRYIDLHQKQDEHPPKKSRASRTIGTPIQKGMERISGMPAELLLSMCCMLSLEIIPLWIFEEGSKSFSSKRVLRESLEVLETSALIKQQPSHTHVLVHHLIRNYGRKELPADIQSDACRELCETASYVVVALKQTRPKYSGTHEFEKELVELGVNALSFIQSYRPSSLEWDVNLEELGKFCQAHRKFSEATQYYELFLGKNRGPETMVSRTKLRLAITRRNTGDHSELGSSPDDENLDAQFRQAVKAAPDDHTMQELRSLNREQQNPTQELEVLRMIIEAQERRSGSLSLSTLESLEEISNRLVDQGLLEEAEARLRRVLMSYQKLHGAHHPSATRIAERLSSVYISLGRLDDAAMMCEAAISDYDARLGRDHPSTQRCLSELAFVYSLQGRYEEAETLFVDSSKALSRTQGPDHPDVLRLLRNWALNRMQLGNTREGEQMLSDVLNRMEAHPEIYTMQARHKIAIQLVRAINGDLTLREGDIRWNMARQMEDKYELESVGGKDVSY</sequence>
<dbReference type="Gene3D" id="3.40.50.300">
    <property type="entry name" value="P-loop containing nucleotide triphosphate hydrolases"/>
    <property type="match status" value="1"/>
</dbReference>
<evidence type="ECO:0000259" key="1">
    <source>
        <dbReference type="Pfam" id="PF00931"/>
    </source>
</evidence>
<reference evidence="2" key="1">
    <citation type="journal article" date="2020" name="Stud. Mycol.">
        <title>101 Dothideomycetes genomes: a test case for predicting lifestyles and emergence of pathogens.</title>
        <authorList>
            <person name="Haridas S."/>
            <person name="Albert R."/>
            <person name="Binder M."/>
            <person name="Bloem J."/>
            <person name="Labutti K."/>
            <person name="Salamov A."/>
            <person name="Andreopoulos B."/>
            <person name="Baker S."/>
            <person name="Barry K."/>
            <person name="Bills G."/>
            <person name="Bluhm B."/>
            <person name="Cannon C."/>
            <person name="Castanera R."/>
            <person name="Culley D."/>
            <person name="Daum C."/>
            <person name="Ezra D."/>
            <person name="Gonzalez J."/>
            <person name="Henrissat B."/>
            <person name="Kuo A."/>
            <person name="Liang C."/>
            <person name="Lipzen A."/>
            <person name="Lutzoni F."/>
            <person name="Magnuson J."/>
            <person name="Mondo S."/>
            <person name="Nolan M."/>
            <person name="Ohm R."/>
            <person name="Pangilinan J."/>
            <person name="Park H.-J."/>
            <person name="Ramirez L."/>
            <person name="Alfaro M."/>
            <person name="Sun H."/>
            <person name="Tritt A."/>
            <person name="Yoshinaga Y."/>
            <person name="Zwiers L.-H."/>
            <person name="Turgeon B."/>
            <person name="Goodwin S."/>
            <person name="Spatafora J."/>
            <person name="Crous P."/>
            <person name="Grigoriev I."/>
        </authorList>
    </citation>
    <scope>NUCLEOTIDE SEQUENCE</scope>
    <source>
        <strain evidence="2">CBS 113818</strain>
    </source>
</reference>
<protein>
    <recommendedName>
        <fullName evidence="1">NB-ARC domain-containing protein</fullName>
    </recommendedName>
</protein>
<name>A0A6A6ZN48_9PLEO</name>
<dbReference type="PANTHER" id="PTHR46082:SF6">
    <property type="entry name" value="AAA+ ATPASE DOMAIN-CONTAINING PROTEIN-RELATED"/>
    <property type="match status" value="1"/>
</dbReference>
<dbReference type="OrthoDB" id="20872at2759"/>
<dbReference type="PANTHER" id="PTHR46082">
    <property type="entry name" value="ATP/GTP-BINDING PROTEIN-RELATED"/>
    <property type="match status" value="1"/>
</dbReference>
<accession>A0A6A6ZN48</accession>
<dbReference type="SUPFAM" id="SSF48452">
    <property type="entry name" value="TPR-like"/>
    <property type="match status" value="2"/>
</dbReference>